<keyword evidence="3" id="KW-1185">Reference proteome</keyword>
<feature type="transmembrane region" description="Helical" evidence="1">
    <location>
        <begin position="349"/>
        <end position="371"/>
    </location>
</feature>
<keyword evidence="1" id="KW-0472">Membrane</keyword>
<feature type="transmembrane region" description="Helical" evidence="1">
    <location>
        <begin position="321"/>
        <end position="342"/>
    </location>
</feature>
<dbReference type="Proteomes" id="UP000276215">
    <property type="component" value="Unassembled WGS sequence"/>
</dbReference>
<keyword evidence="1" id="KW-1133">Transmembrane helix</keyword>
<keyword evidence="1" id="KW-0812">Transmembrane</keyword>
<sequence length="372" mass="41992">MVYRINALPQWHDYYEAEAKAFLRQCSHPSSAAEIRRSLLNDHLKNYAQRTLSFRAHALQNSAIWAFVVQGTAAAGGVPLGKILVKSGGALLFASKALKSFGIDKDMDEELFAIAIKAKLIETDPDKMLKSQVKKELKKVIKSGAKDFWEKENMADYIKDELKEECKDEAAVEGIEEFVHCVPVLGQMWSYGVGYYRAERKLINVLDKVIERAHEVHDEVLIPLICHSLVKDQLPAPLIPTMSPSQEEKTTIPSLPETKITFSLTNVTVTLTCNYICKITVRAEDEKKISFLIGLPPMSRFQILLLLVFTFSIPSIVQQKQVFECIWGIMVSWWIFSFLYYFRRAILPIAGLIGVGTLALIVWGQIIGAHVF</sequence>
<protein>
    <submittedName>
        <fullName evidence="2">Uncharacterized protein</fullName>
    </submittedName>
</protein>
<proteinExistence type="predicted"/>
<name>A0A3N4K6E4_9PEZI</name>
<accession>A0A3N4K6E4</accession>
<organism evidence="2 3">
    <name type="scientific">Choiromyces venosus 120613-1</name>
    <dbReference type="NCBI Taxonomy" id="1336337"/>
    <lineage>
        <taxon>Eukaryota</taxon>
        <taxon>Fungi</taxon>
        <taxon>Dikarya</taxon>
        <taxon>Ascomycota</taxon>
        <taxon>Pezizomycotina</taxon>
        <taxon>Pezizomycetes</taxon>
        <taxon>Pezizales</taxon>
        <taxon>Tuberaceae</taxon>
        <taxon>Choiromyces</taxon>
    </lineage>
</organism>
<dbReference type="EMBL" id="ML120351">
    <property type="protein sequence ID" value="RPB06120.1"/>
    <property type="molecule type" value="Genomic_DNA"/>
</dbReference>
<evidence type="ECO:0000256" key="1">
    <source>
        <dbReference type="SAM" id="Phobius"/>
    </source>
</evidence>
<evidence type="ECO:0000313" key="2">
    <source>
        <dbReference type="EMBL" id="RPB06120.1"/>
    </source>
</evidence>
<dbReference type="AlphaFoldDB" id="A0A3N4K6E4"/>
<gene>
    <name evidence="2" type="ORF">L873DRAFT_24461</name>
</gene>
<reference evidence="2 3" key="1">
    <citation type="journal article" date="2018" name="Nat. Ecol. Evol.">
        <title>Pezizomycetes genomes reveal the molecular basis of ectomycorrhizal truffle lifestyle.</title>
        <authorList>
            <person name="Murat C."/>
            <person name="Payen T."/>
            <person name="Noel B."/>
            <person name="Kuo A."/>
            <person name="Morin E."/>
            <person name="Chen J."/>
            <person name="Kohler A."/>
            <person name="Krizsan K."/>
            <person name="Balestrini R."/>
            <person name="Da Silva C."/>
            <person name="Montanini B."/>
            <person name="Hainaut M."/>
            <person name="Levati E."/>
            <person name="Barry K.W."/>
            <person name="Belfiori B."/>
            <person name="Cichocki N."/>
            <person name="Clum A."/>
            <person name="Dockter R.B."/>
            <person name="Fauchery L."/>
            <person name="Guy J."/>
            <person name="Iotti M."/>
            <person name="Le Tacon F."/>
            <person name="Lindquist E.A."/>
            <person name="Lipzen A."/>
            <person name="Malagnac F."/>
            <person name="Mello A."/>
            <person name="Molinier V."/>
            <person name="Miyauchi S."/>
            <person name="Poulain J."/>
            <person name="Riccioni C."/>
            <person name="Rubini A."/>
            <person name="Sitrit Y."/>
            <person name="Splivallo R."/>
            <person name="Traeger S."/>
            <person name="Wang M."/>
            <person name="Zifcakova L."/>
            <person name="Wipf D."/>
            <person name="Zambonelli A."/>
            <person name="Paolocci F."/>
            <person name="Nowrousian M."/>
            <person name="Ottonello S."/>
            <person name="Baldrian P."/>
            <person name="Spatafora J.W."/>
            <person name="Henrissat B."/>
            <person name="Nagy L.G."/>
            <person name="Aury J.M."/>
            <person name="Wincker P."/>
            <person name="Grigoriev I.V."/>
            <person name="Bonfante P."/>
            <person name="Martin F.M."/>
        </authorList>
    </citation>
    <scope>NUCLEOTIDE SEQUENCE [LARGE SCALE GENOMIC DNA]</scope>
    <source>
        <strain evidence="2 3">120613-1</strain>
    </source>
</reference>
<dbReference type="OrthoDB" id="5373476at2759"/>
<evidence type="ECO:0000313" key="3">
    <source>
        <dbReference type="Proteomes" id="UP000276215"/>
    </source>
</evidence>
<feature type="transmembrane region" description="Helical" evidence="1">
    <location>
        <begin position="289"/>
        <end position="309"/>
    </location>
</feature>